<dbReference type="InterPro" id="IPR005122">
    <property type="entry name" value="Uracil-DNA_glycosylase-like"/>
</dbReference>
<keyword evidence="7" id="KW-0539">Nucleus</keyword>
<dbReference type="EC" id="3.2.2.27" evidence="3 7"/>
<comment type="caution">
    <text evidence="11">The sequence shown here is derived from an EMBL/GenBank/DDBJ whole genome shotgun (WGS) entry which is preliminary data.</text>
</comment>
<protein>
    <recommendedName>
        <fullName evidence="3 7">Uracil-DNA glycosylase</fullName>
        <shortName evidence="7">UDG</shortName>
        <ecNumber evidence="3 7">3.2.2.27</ecNumber>
    </recommendedName>
</protein>
<evidence type="ECO:0000256" key="2">
    <source>
        <dbReference type="ARBA" id="ARBA00008184"/>
    </source>
</evidence>
<keyword evidence="6 7" id="KW-0234">DNA repair</keyword>
<dbReference type="PANTHER" id="PTHR11264:SF0">
    <property type="entry name" value="URACIL-DNA GLYCOSYLASE"/>
    <property type="match status" value="1"/>
</dbReference>
<comment type="similarity">
    <text evidence="2 7 9">Belongs to the uracil-DNA glycosylase (UDG) superfamily. UNG family.</text>
</comment>
<dbReference type="NCBIfam" id="NF003589">
    <property type="entry name" value="PRK05254.1-2"/>
    <property type="match status" value="1"/>
</dbReference>
<keyword evidence="4 7" id="KW-0227">DNA damage</keyword>
<dbReference type="NCBIfam" id="NF003591">
    <property type="entry name" value="PRK05254.1-4"/>
    <property type="match status" value="1"/>
</dbReference>
<dbReference type="Gene3D" id="3.40.470.10">
    <property type="entry name" value="Uracil-DNA glycosylase-like domain"/>
    <property type="match status" value="1"/>
</dbReference>
<evidence type="ECO:0000256" key="3">
    <source>
        <dbReference type="ARBA" id="ARBA00012030"/>
    </source>
</evidence>
<evidence type="ECO:0000313" key="12">
    <source>
        <dbReference type="Proteomes" id="UP000664859"/>
    </source>
</evidence>
<name>A0A836CBN7_9STRA</name>
<dbReference type="GO" id="GO:0005739">
    <property type="term" value="C:mitochondrion"/>
    <property type="evidence" value="ECO:0007669"/>
    <property type="project" value="UniProtKB-SubCell"/>
</dbReference>
<organism evidence="11 12">
    <name type="scientific">Tribonema minus</name>
    <dbReference type="NCBI Taxonomy" id="303371"/>
    <lineage>
        <taxon>Eukaryota</taxon>
        <taxon>Sar</taxon>
        <taxon>Stramenopiles</taxon>
        <taxon>Ochrophyta</taxon>
        <taxon>PX clade</taxon>
        <taxon>Xanthophyceae</taxon>
        <taxon>Tribonematales</taxon>
        <taxon>Tribonemataceae</taxon>
        <taxon>Tribonema</taxon>
    </lineage>
</organism>
<comment type="subcellular location">
    <subcellularLocation>
        <location evidence="7">Mitochondrion</location>
    </subcellularLocation>
    <subcellularLocation>
        <location evidence="7">Nucleus</location>
    </subcellularLocation>
</comment>
<dbReference type="InterPro" id="IPR002043">
    <property type="entry name" value="UDG_fam1"/>
</dbReference>
<feature type="active site" description="Proton acceptor" evidence="7 8">
    <location>
        <position position="65"/>
    </location>
</feature>
<evidence type="ECO:0000256" key="6">
    <source>
        <dbReference type="ARBA" id="ARBA00023204"/>
    </source>
</evidence>
<dbReference type="NCBIfam" id="NF003592">
    <property type="entry name" value="PRK05254.1-5"/>
    <property type="match status" value="1"/>
</dbReference>
<evidence type="ECO:0000256" key="7">
    <source>
        <dbReference type="HAMAP-Rule" id="MF_03166"/>
    </source>
</evidence>
<dbReference type="CDD" id="cd10027">
    <property type="entry name" value="UDG-F1-like"/>
    <property type="match status" value="1"/>
</dbReference>
<dbReference type="HAMAP" id="MF_00148">
    <property type="entry name" value="UDG"/>
    <property type="match status" value="1"/>
</dbReference>
<evidence type="ECO:0000256" key="4">
    <source>
        <dbReference type="ARBA" id="ARBA00022763"/>
    </source>
</evidence>
<evidence type="ECO:0000313" key="11">
    <source>
        <dbReference type="EMBL" id="KAG5180430.1"/>
    </source>
</evidence>
<dbReference type="NCBIfam" id="TIGR00628">
    <property type="entry name" value="ung"/>
    <property type="match status" value="1"/>
</dbReference>
<feature type="domain" description="Uracil-DNA glycosylase-like" evidence="10">
    <location>
        <begin position="50"/>
        <end position="213"/>
    </location>
</feature>
<dbReference type="Proteomes" id="UP000664859">
    <property type="component" value="Unassembled WGS sequence"/>
</dbReference>
<dbReference type="NCBIfam" id="NF003588">
    <property type="entry name" value="PRK05254.1-1"/>
    <property type="match status" value="1"/>
</dbReference>
<gene>
    <name evidence="11" type="ORF">JKP88DRAFT_187273</name>
</gene>
<dbReference type="InterPro" id="IPR036895">
    <property type="entry name" value="Uracil-DNA_glycosylase-like_sf"/>
</dbReference>
<dbReference type="OrthoDB" id="10031947at2759"/>
<dbReference type="EMBL" id="JAFCMP010000390">
    <property type="protein sequence ID" value="KAG5180430.1"/>
    <property type="molecule type" value="Genomic_DNA"/>
</dbReference>
<dbReference type="GO" id="GO:0097510">
    <property type="term" value="P:base-excision repair, AP site formation via deaminated base removal"/>
    <property type="evidence" value="ECO:0007669"/>
    <property type="project" value="TreeGrafter"/>
</dbReference>
<evidence type="ECO:0000256" key="5">
    <source>
        <dbReference type="ARBA" id="ARBA00022801"/>
    </source>
</evidence>
<dbReference type="PANTHER" id="PTHR11264">
    <property type="entry name" value="URACIL-DNA GLYCOSYLASE"/>
    <property type="match status" value="1"/>
</dbReference>
<dbReference type="InterPro" id="IPR018085">
    <property type="entry name" value="Ura-DNA_Glyclase_AS"/>
</dbReference>
<evidence type="ECO:0000256" key="1">
    <source>
        <dbReference type="ARBA" id="ARBA00001400"/>
    </source>
</evidence>
<dbReference type="SMART" id="SM00987">
    <property type="entry name" value="UreE_C"/>
    <property type="match status" value="1"/>
</dbReference>
<comment type="function">
    <text evidence="7 9">Excises uracil residues from the DNA which can arise as a result of misincorporation of dUMP residues by DNA polymerase or due to deamination of cytosine.</text>
</comment>
<evidence type="ECO:0000256" key="8">
    <source>
        <dbReference type="PROSITE-ProRule" id="PRU10072"/>
    </source>
</evidence>
<dbReference type="SMART" id="SM00986">
    <property type="entry name" value="UDG"/>
    <property type="match status" value="1"/>
</dbReference>
<dbReference type="GO" id="GO:0005634">
    <property type="term" value="C:nucleus"/>
    <property type="evidence" value="ECO:0007669"/>
    <property type="project" value="UniProtKB-SubCell"/>
</dbReference>
<dbReference type="SUPFAM" id="SSF52141">
    <property type="entry name" value="Uracil-DNA glycosylase-like"/>
    <property type="match status" value="1"/>
</dbReference>
<keyword evidence="7" id="KW-0496">Mitochondrion</keyword>
<dbReference type="PROSITE" id="PS00130">
    <property type="entry name" value="U_DNA_GLYCOSYLASE"/>
    <property type="match status" value="1"/>
</dbReference>
<dbReference type="FunFam" id="3.40.470.10:FF:000001">
    <property type="entry name" value="Uracil-DNA glycosylase"/>
    <property type="match status" value="1"/>
</dbReference>
<keyword evidence="12" id="KW-1185">Reference proteome</keyword>
<proteinExistence type="inferred from homology"/>
<reference evidence="11" key="1">
    <citation type="submission" date="2021-02" db="EMBL/GenBank/DDBJ databases">
        <title>First Annotated Genome of the Yellow-green Alga Tribonema minus.</title>
        <authorList>
            <person name="Mahan K.M."/>
        </authorList>
    </citation>
    <scope>NUCLEOTIDE SEQUENCE</scope>
    <source>
        <strain evidence="11">UTEX B ZZ1240</strain>
    </source>
</reference>
<keyword evidence="5 7" id="KW-0378">Hydrolase</keyword>
<dbReference type="GO" id="GO:0004844">
    <property type="term" value="F:uracil DNA N-glycosylase activity"/>
    <property type="evidence" value="ECO:0007669"/>
    <property type="project" value="UniProtKB-UniRule"/>
</dbReference>
<comment type="catalytic activity">
    <reaction evidence="1 7 9">
        <text>Hydrolyzes single-stranded DNA or mismatched double-stranded DNA and polynucleotides, releasing free uracil.</text>
        <dbReference type="EC" id="3.2.2.27"/>
    </reaction>
</comment>
<evidence type="ECO:0000259" key="10">
    <source>
        <dbReference type="SMART" id="SM00986"/>
    </source>
</evidence>
<dbReference type="Pfam" id="PF03167">
    <property type="entry name" value="UDG"/>
    <property type="match status" value="1"/>
</dbReference>
<sequence length="226" mass="24846">MPLTDPVWSQALSPEFGKPYFVKLLAFLAKQAAAGKAIYPPKDKVFHALNTCPLDRVRVVILGQDPYHGPGQAHGLSFSVAQGVAQPPSLRNIVKEATACCGTKPTKNGCLTPWAVQGVLLLNTVLTVEKGAPLSHHKKGWEQFTDEVVRLLNRQERTIVFLLWGKPSQQKGAHINRARHRVITCSHPSPLGATKTKEPFTGSRCFARANDMLVKSGQEPIDWNLE</sequence>
<evidence type="ECO:0000256" key="9">
    <source>
        <dbReference type="RuleBase" id="RU003780"/>
    </source>
</evidence>
<dbReference type="AlphaFoldDB" id="A0A836CBN7"/>
<accession>A0A836CBN7</accession>